<dbReference type="EMBL" id="JAAVMX010000008">
    <property type="protein sequence ID" value="KAF4505638.1"/>
    <property type="molecule type" value="Genomic_DNA"/>
</dbReference>
<name>A0A8H4LU23_9HYPO</name>
<organism evidence="2 3">
    <name type="scientific">Ophiocordyceps sinensis</name>
    <dbReference type="NCBI Taxonomy" id="72228"/>
    <lineage>
        <taxon>Eukaryota</taxon>
        <taxon>Fungi</taxon>
        <taxon>Dikarya</taxon>
        <taxon>Ascomycota</taxon>
        <taxon>Pezizomycotina</taxon>
        <taxon>Sordariomycetes</taxon>
        <taxon>Hypocreomycetidae</taxon>
        <taxon>Hypocreales</taxon>
        <taxon>Ophiocordycipitaceae</taxon>
        <taxon>Ophiocordyceps</taxon>
    </lineage>
</organism>
<protein>
    <submittedName>
        <fullName evidence="2">Uncharacterized protein</fullName>
    </submittedName>
</protein>
<feature type="region of interest" description="Disordered" evidence="1">
    <location>
        <begin position="116"/>
        <end position="142"/>
    </location>
</feature>
<accession>A0A8H4LU23</accession>
<sequence length="142" mass="15380">MIIAIHATLSPMSLQIDYGNRLSRRIGHSMSEDAPRLDMTAAPASASPPSSSRPPASVAGASDLQVCSNKLKLEKKNVEAAKIVATFHGGDGNRKEHLTVAFSDKTGNVVSVHHVRGPRDVKPLKWKPTKKKQKPTKNQPKK</sequence>
<keyword evidence="3" id="KW-1185">Reference proteome</keyword>
<comment type="caution">
    <text evidence="2">The sequence shown here is derived from an EMBL/GenBank/DDBJ whole genome shotgun (WGS) entry which is preliminary data.</text>
</comment>
<feature type="region of interest" description="Disordered" evidence="1">
    <location>
        <begin position="34"/>
        <end position="61"/>
    </location>
</feature>
<proteinExistence type="predicted"/>
<dbReference type="AlphaFoldDB" id="A0A8H4LU23"/>
<evidence type="ECO:0000313" key="2">
    <source>
        <dbReference type="EMBL" id="KAF4505638.1"/>
    </source>
</evidence>
<dbReference type="OrthoDB" id="9984533at2759"/>
<evidence type="ECO:0000313" key="3">
    <source>
        <dbReference type="Proteomes" id="UP000557566"/>
    </source>
</evidence>
<gene>
    <name evidence="2" type="ORF">G6O67_007563</name>
</gene>
<reference evidence="2 3" key="1">
    <citation type="journal article" date="2020" name="Genome Biol. Evol.">
        <title>A new high-quality draft genome assembly of the Chinese cordyceps Ophiocordyceps sinensis.</title>
        <authorList>
            <person name="Shu R."/>
            <person name="Zhang J."/>
            <person name="Meng Q."/>
            <person name="Zhang H."/>
            <person name="Zhou G."/>
            <person name="Li M."/>
            <person name="Wu P."/>
            <person name="Zhao Y."/>
            <person name="Chen C."/>
            <person name="Qin Q."/>
        </authorList>
    </citation>
    <scope>NUCLEOTIDE SEQUENCE [LARGE SCALE GENOMIC DNA]</scope>
    <source>
        <strain evidence="2 3">IOZ07</strain>
    </source>
</reference>
<feature type="compositionally biased region" description="Basic residues" evidence="1">
    <location>
        <begin position="124"/>
        <end position="142"/>
    </location>
</feature>
<evidence type="ECO:0000256" key="1">
    <source>
        <dbReference type="SAM" id="MobiDB-lite"/>
    </source>
</evidence>
<feature type="compositionally biased region" description="Low complexity" evidence="1">
    <location>
        <begin position="41"/>
        <end position="61"/>
    </location>
</feature>
<dbReference type="Proteomes" id="UP000557566">
    <property type="component" value="Unassembled WGS sequence"/>
</dbReference>